<dbReference type="AlphaFoldDB" id="A0A2T2P016"/>
<dbReference type="EMBL" id="KZ678131">
    <property type="protein sequence ID" value="PSN70856.1"/>
    <property type="molecule type" value="Genomic_DNA"/>
</dbReference>
<sequence>MATMKTASLLALTTAVSGAVLELPVFIQNTYSSVQFEIGTPPKPYRFLFDTGSSTTWMTGTNCTEESCPNFSGYTRKGYNLSDSSTAVDLELHANIPYIDGDGVLGRAIQDVFIAPEGASPALEWNQTFLAVNQSSWRFITADGFMGLGFSSIAENGTSSLVETLLWDGQLDEPRFSLFYGTDLTDDGPKDGVLTIGGSHEDKYVDGEVVYAPLRKEDPYQLWRAPLRSVSVLVAAGTNQTVKIDNGKMPTTTDPEGTYPIDVTWPTWGGGRAVFDTGAGRISLPPEMIAPIYFNLGWNVTKLYAGEERMECQHLNASWAITLTLGEEAEENDVSFTIRGDEFTRPGSQCMPPIDDSEVSGFALIGGAFLRRFYTIHDFGASKVEEYKPRIGFGRLKKEYDYLYQ</sequence>
<evidence type="ECO:0000256" key="3">
    <source>
        <dbReference type="PIRSR" id="PIRSR601461-1"/>
    </source>
</evidence>
<keyword evidence="4" id="KW-0378">Hydrolase</keyword>
<dbReference type="PANTHER" id="PTHR47966">
    <property type="entry name" value="BETA-SITE APP-CLEAVING ENZYME, ISOFORM A-RELATED"/>
    <property type="match status" value="1"/>
</dbReference>
<reference evidence="7 8" key="1">
    <citation type="journal article" date="2018" name="Front. Microbiol.">
        <title>Genome-Wide Analysis of Corynespora cassiicola Leaf Fall Disease Putative Effectors.</title>
        <authorList>
            <person name="Lopez D."/>
            <person name="Ribeiro S."/>
            <person name="Label P."/>
            <person name="Fumanal B."/>
            <person name="Venisse J.S."/>
            <person name="Kohler A."/>
            <person name="de Oliveira R.R."/>
            <person name="Labutti K."/>
            <person name="Lipzen A."/>
            <person name="Lail K."/>
            <person name="Bauer D."/>
            <person name="Ohm R.A."/>
            <person name="Barry K.W."/>
            <person name="Spatafora J."/>
            <person name="Grigoriev I.V."/>
            <person name="Martin F.M."/>
            <person name="Pujade-Renaud V."/>
        </authorList>
    </citation>
    <scope>NUCLEOTIDE SEQUENCE [LARGE SCALE GENOMIC DNA]</scope>
    <source>
        <strain evidence="7 8">Philippines</strain>
    </source>
</reference>
<feature type="domain" description="Peptidase A1" evidence="6">
    <location>
        <begin position="32"/>
        <end position="394"/>
    </location>
</feature>
<dbReference type="STRING" id="1448308.A0A2T2P016"/>
<keyword evidence="5" id="KW-0732">Signal</keyword>
<name>A0A2T2P016_CORCC</name>
<dbReference type="Gene3D" id="2.40.70.10">
    <property type="entry name" value="Acid Proteases"/>
    <property type="match status" value="2"/>
</dbReference>
<dbReference type="InterPro" id="IPR001969">
    <property type="entry name" value="Aspartic_peptidase_AS"/>
</dbReference>
<organism evidence="7 8">
    <name type="scientific">Corynespora cassiicola Philippines</name>
    <dbReference type="NCBI Taxonomy" id="1448308"/>
    <lineage>
        <taxon>Eukaryota</taxon>
        <taxon>Fungi</taxon>
        <taxon>Dikarya</taxon>
        <taxon>Ascomycota</taxon>
        <taxon>Pezizomycotina</taxon>
        <taxon>Dothideomycetes</taxon>
        <taxon>Pleosporomycetidae</taxon>
        <taxon>Pleosporales</taxon>
        <taxon>Corynesporascaceae</taxon>
        <taxon>Corynespora</taxon>
    </lineage>
</organism>
<feature type="active site" evidence="3">
    <location>
        <position position="276"/>
    </location>
</feature>
<dbReference type="InterPro" id="IPR034164">
    <property type="entry name" value="Pepsin-like_dom"/>
</dbReference>
<protein>
    <submittedName>
        <fullName evidence="7">Acid protease</fullName>
    </submittedName>
</protein>
<dbReference type="InterPro" id="IPR033121">
    <property type="entry name" value="PEPTIDASE_A1"/>
</dbReference>
<dbReference type="InterPro" id="IPR001461">
    <property type="entry name" value="Aspartic_peptidase_A1"/>
</dbReference>
<dbReference type="PRINTS" id="PR00792">
    <property type="entry name" value="PEPSIN"/>
</dbReference>
<dbReference type="OrthoDB" id="771136at2759"/>
<evidence type="ECO:0000259" key="6">
    <source>
        <dbReference type="PROSITE" id="PS51767"/>
    </source>
</evidence>
<dbReference type="PANTHER" id="PTHR47966:SF68">
    <property type="entry name" value="PEPTIDASE A1 DOMAIN-CONTAINING PROTEIN"/>
    <property type="match status" value="1"/>
</dbReference>
<dbReference type="PROSITE" id="PS51767">
    <property type="entry name" value="PEPTIDASE_A1"/>
    <property type="match status" value="1"/>
</dbReference>
<evidence type="ECO:0000313" key="7">
    <source>
        <dbReference type="EMBL" id="PSN70856.1"/>
    </source>
</evidence>
<keyword evidence="2 4" id="KW-0064">Aspartyl protease</keyword>
<dbReference type="GO" id="GO:0006508">
    <property type="term" value="P:proteolysis"/>
    <property type="evidence" value="ECO:0007669"/>
    <property type="project" value="UniProtKB-KW"/>
</dbReference>
<feature type="signal peptide" evidence="5">
    <location>
        <begin position="1"/>
        <end position="18"/>
    </location>
</feature>
<dbReference type="Pfam" id="PF00026">
    <property type="entry name" value="Asp"/>
    <property type="match status" value="2"/>
</dbReference>
<dbReference type="GO" id="GO:0004190">
    <property type="term" value="F:aspartic-type endopeptidase activity"/>
    <property type="evidence" value="ECO:0007669"/>
    <property type="project" value="UniProtKB-KW"/>
</dbReference>
<dbReference type="GO" id="GO:0000324">
    <property type="term" value="C:fungal-type vacuole"/>
    <property type="evidence" value="ECO:0007669"/>
    <property type="project" value="TreeGrafter"/>
</dbReference>
<dbReference type="CDD" id="cd05471">
    <property type="entry name" value="pepsin_like"/>
    <property type="match status" value="1"/>
</dbReference>
<dbReference type="PROSITE" id="PS00141">
    <property type="entry name" value="ASP_PROTEASE"/>
    <property type="match status" value="1"/>
</dbReference>
<dbReference type="InterPro" id="IPR021109">
    <property type="entry name" value="Peptidase_aspartic_dom_sf"/>
</dbReference>
<keyword evidence="4 7" id="KW-0645">Protease</keyword>
<feature type="active site" evidence="3">
    <location>
        <position position="50"/>
    </location>
</feature>
<gene>
    <name evidence="7" type="ORF">BS50DRAFT_570317</name>
</gene>
<keyword evidence="8" id="KW-1185">Reference proteome</keyword>
<dbReference type="Proteomes" id="UP000240883">
    <property type="component" value="Unassembled WGS sequence"/>
</dbReference>
<comment type="similarity">
    <text evidence="1 4">Belongs to the peptidase A1 family.</text>
</comment>
<proteinExistence type="inferred from homology"/>
<feature type="chain" id="PRO_5015442249" evidence="5">
    <location>
        <begin position="19"/>
        <end position="405"/>
    </location>
</feature>
<evidence type="ECO:0000313" key="8">
    <source>
        <dbReference type="Proteomes" id="UP000240883"/>
    </source>
</evidence>
<accession>A0A2T2P016</accession>
<evidence type="ECO:0000256" key="5">
    <source>
        <dbReference type="SAM" id="SignalP"/>
    </source>
</evidence>
<dbReference type="SUPFAM" id="SSF50630">
    <property type="entry name" value="Acid proteases"/>
    <property type="match status" value="1"/>
</dbReference>
<evidence type="ECO:0000256" key="1">
    <source>
        <dbReference type="ARBA" id="ARBA00007447"/>
    </source>
</evidence>
<evidence type="ECO:0000256" key="4">
    <source>
        <dbReference type="RuleBase" id="RU000454"/>
    </source>
</evidence>
<evidence type="ECO:0000256" key="2">
    <source>
        <dbReference type="ARBA" id="ARBA00022750"/>
    </source>
</evidence>